<dbReference type="GO" id="GO:0008889">
    <property type="term" value="F:glycerophosphodiester phosphodiesterase activity"/>
    <property type="evidence" value="ECO:0007669"/>
    <property type="project" value="TreeGrafter"/>
</dbReference>
<organism evidence="3 4">
    <name type="scientific">Geodia barretti</name>
    <name type="common">Barrett's horny sponge</name>
    <dbReference type="NCBI Taxonomy" id="519541"/>
    <lineage>
        <taxon>Eukaryota</taxon>
        <taxon>Metazoa</taxon>
        <taxon>Porifera</taxon>
        <taxon>Demospongiae</taxon>
        <taxon>Heteroscleromorpha</taxon>
        <taxon>Tetractinellida</taxon>
        <taxon>Astrophorina</taxon>
        <taxon>Geodiidae</taxon>
        <taxon>Geodia</taxon>
    </lineage>
</organism>
<evidence type="ECO:0000256" key="1">
    <source>
        <dbReference type="SAM" id="Phobius"/>
    </source>
</evidence>
<comment type="caution">
    <text evidence="3">The sequence shown here is derived from an EMBL/GenBank/DDBJ whole genome shotgun (WGS) entry which is preliminary data.</text>
</comment>
<evidence type="ECO:0000313" key="4">
    <source>
        <dbReference type="Proteomes" id="UP001174909"/>
    </source>
</evidence>
<dbReference type="PROSITE" id="PS51704">
    <property type="entry name" value="GP_PDE"/>
    <property type="match status" value="1"/>
</dbReference>
<reference evidence="3" key="1">
    <citation type="submission" date="2023-03" db="EMBL/GenBank/DDBJ databases">
        <authorList>
            <person name="Steffen K."/>
            <person name="Cardenas P."/>
        </authorList>
    </citation>
    <scope>NUCLEOTIDE SEQUENCE</scope>
</reference>
<dbReference type="Gene3D" id="3.20.20.190">
    <property type="entry name" value="Phosphatidylinositol (PI) phosphodiesterase"/>
    <property type="match status" value="1"/>
</dbReference>
<evidence type="ECO:0000259" key="2">
    <source>
        <dbReference type="PROSITE" id="PS51704"/>
    </source>
</evidence>
<feature type="domain" description="GP-PDE" evidence="2">
    <location>
        <begin position="51"/>
        <end position="312"/>
    </location>
</feature>
<dbReference type="EMBL" id="CASHTH010002056">
    <property type="protein sequence ID" value="CAI8024175.1"/>
    <property type="molecule type" value="Genomic_DNA"/>
</dbReference>
<keyword evidence="4" id="KW-1185">Reference proteome</keyword>
<keyword evidence="1" id="KW-0812">Transmembrane</keyword>
<proteinExistence type="predicted"/>
<dbReference type="Pfam" id="PF03009">
    <property type="entry name" value="GDPD"/>
    <property type="match status" value="1"/>
</dbReference>
<dbReference type="PANTHER" id="PTHR46320">
    <property type="entry name" value="GLYCEROPHOSPHODIESTER PHOSPHODIESTERASE 1"/>
    <property type="match status" value="1"/>
</dbReference>
<dbReference type="InterPro" id="IPR017946">
    <property type="entry name" value="PLC-like_Pdiesterase_TIM-brl"/>
</dbReference>
<dbReference type="GO" id="GO:0006644">
    <property type="term" value="P:phospholipid metabolic process"/>
    <property type="evidence" value="ECO:0007669"/>
    <property type="project" value="TreeGrafter"/>
</dbReference>
<keyword evidence="1" id="KW-1133">Transmembrane helix</keyword>
<feature type="transmembrane region" description="Helical" evidence="1">
    <location>
        <begin position="12"/>
        <end position="36"/>
    </location>
</feature>
<dbReference type="AlphaFoldDB" id="A0AA35WRP9"/>
<dbReference type="InterPro" id="IPR030395">
    <property type="entry name" value="GP_PDE_dom"/>
</dbReference>
<sequence>MSLVSTWSNLDSAAFLTPFILCCSPFLLLYSLYRLLRVPNRVEKRIRRFSQAVASHPVISHRGGYPENTLSGIRLAKKKGYRAVEVDLEFTKDGYPVLLHDPSVNRTSDGTGNLRDLTFAQARQLDFGIKFGAQYAGERIPTLQEAVALCKELDLMLILDIKSNRRRSARLLREMCDQDPQLCDYLGVISFYPDLLYLVARTNPELVCAAAMKDWEFTWNMDGSTRHDHWWRQALAPFFDIAVSIVNHYVLWRLIELPFVGLYKKEIDDDKLEFWRKRGSEVIVWSMGEEEAHEFQKTVKLPVIVDISPLDQ</sequence>
<keyword evidence="1" id="KW-0472">Membrane</keyword>
<protein>
    <submittedName>
        <fullName evidence="3">Glycerophosphodiester phosphodiesterase 1</fullName>
    </submittedName>
</protein>
<accession>A0AA35WRP9</accession>
<dbReference type="Proteomes" id="UP001174909">
    <property type="component" value="Unassembled WGS sequence"/>
</dbReference>
<dbReference type="GO" id="GO:0006580">
    <property type="term" value="P:ethanolamine metabolic process"/>
    <property type="evidence" value="ECO:0007669"/>
    <property type="project" value="TreeGrafter"/>
</dbReference>
<dbReference type="SUPFAM" id="SSF51695">
    <property type="entry name" value="PLC-like phosphodiesterases"/>
    <property type="match status" value="1"/>
</dbReference>
<dbReference type="PANTHER" id="PTHR46320:SF1">
    <property type="entry name" value="GLYCEROPHOSPHODIESTER PHOSPHODIESTERASE 1"/>
    <property type="match status" value="1"/>
</dbReference>
<dbReference type="GO" id="GO:0005886">
    <property type="term" value="C:plasma membrane"/>
    <property type="evidence" value="ECO:0007669"/>
    <property type="project" value="TreeGrafter"/>
</dbReference>
<evidence type="ECO:0000313" key="3">
    <source>
        <dbReference type="EMBL" id="CAI8024175.1"/>
    </source>
</evidence>
<gene>
    <name evidence="3" type="ORF">GBAR_LOCUS14059</name>
</gene>
<name>A0AA35WRP9_GEOBA</name>
<dbReference type="GO" id="GO:0070291">
    <property type="term" value="P:N-acylethanolamine metabolic process"/>
    <property type="evidence" value="ECO:0007669"/>
    <property type="project" value="TreeGrafter"/>
</dbReference>